<dbReference type="AlphaFoldDB" id="A0A1C3KV11"/>
<protein>
    <submittedName>
        <fullName evidence="1">Uncharacterized protein</fullName>
    </submittedName>
</protein>
<gene>
    <name evidence="1" type="primary">PowCR01_120016500</name>
    <name evidence="1" type="ORF">POWCR01_120016500</name>
</gene>
<dbReference type="EMBL" id="LT594516">
    <property type="protein sequence ID" value="SBT78014.1"/>
    <property type="molecule type" value="Genomic_DNA"/>
</dbReference>
<dbReference type="OrthoDB" id="372448at2759"/>
<name>A0A1C3KV11_PLAOA</name>
<organism evidence="1 2">
    <name type="scientific">Plasmodium ovale</name>
    <name type="common">malaria parasite P. ovale</name>
    <dbReference type="NCBI Taxonomy" id="36330"/>
    <lineage>
        <taxon>Eukaryota</taxon>
        <taxon>Sar</taxon>
        <taxon>Alveolata</taxon>
        <taxon>Apicomplexa</taxon>
        <taxon>Aconoidasida</taxon>
        <taxon>Haemosporida</taxon>
        <taxon>Plasmodiidae</taxon>
        <taxon>Plasmodium</taxon>
        <taxon>Plasmodium (Plasmodium)</taxon>
    </lineage>
</organism>
<dbReference type="Proteomes" id="UP000243200">
    <property type="component" value="Chromosome 12"/>
</dbReference>
<sequence length="873" mass="104934">MKFLRLFRRRVTTEITNCECISTTFLIKLYLYNVSKVNIDVYLNWMTLVKEGEKYSYMEEQIMNTQHFNDPNLLLYKYFQYVDKHNGRKKLTKLMTLLCSKKLREYNDKRTYFYNSTVHIHNFVFSKFLHLQSNTYLSECTQKEKKEKIIKKYSLYTDFFLYVLDFYLFHLSKKYTFLSVEQLNVLSNVYANVSISKNDHEMSNNSDSTCTGYHPGNAQNNAGNSLENDVNSKICLLYVYISKCIILQTYSHLVGEIQGRKKKETVEELTLNHVHTCKNILSRLLRKNIHEQYREYTILRKKYHRKLLNINVLKNYLNSVKYLNIINIKKYFYIISYLYFNSFFFNKSIYYSSLMFFLLQKYNLQYTNIFNILLIKFNLFFLNYKVLNDCNKKIIFDGISKYIDSLLLFQIKQNREGDVPNTNNQRQDVKGLPSNDFFTHIYKKECSENVDTYNALYREIYNGYEKYPPPFLTYLEHSVFSLFKYLYRNIPWVERGKTKLWLKGSQKDPFAQEHPHTHYKKCFVNIKYNDYGLTLSENFLSNVILLSIYVQNCFPVLFSLMQKMERKPTKRGLREINKWEKRAKGEDKWAASGKYKQTGSNMANVHVYRRYVLLPNGNNNSGKFEKRKQSGACDVPFCEHHPLSNFIQGESHGEHLCRNANPFVPFLFRIYDMFKERISLYSDKEEEKPNCIIRCKKNIEESIIYDNIKKNKNNKIRTSLTHYYVSSNLKKINETDLYNEKNILTFYCDIYFKNNIIEVDGPKHFFIYYKIKNKEQNYFTSFIENNEDIFLYKYVFPFFFHNSKVLQLENNQEYYLYNDKSIKKNFFLYIHGYFVKHINYNDRDITSYKYLYDILFKRSDFHAVSYSVGSTPP</sequence>
<dbReference type="VEuPathDB" id="PlasmoDB:PocGH01_12020900"/>
<evidence type="ECO:0000313" key="2">
    <source>
        <dbReference type="Proteomes" id="UP000243200"/>
    </source>
</evidence>
<accession>A0A1C3KV11</accession>
<proteinExistence type="predicted"/>
<evidence type="ECO:0000313" key="1">
    <source>
        <dbReference type="EMBL" id="SBT78014.1"/>
    </source>
</evidence>
<reference evidence="1 2" key="1">
    <citation type="submission" date="2016-06" db="EMBL/GenBank/DDBJ databases">
        <authorList>
            <consortium name="Pathogen Informatics"/>
        </authorList>
    </citation>
    <scope>NUCLEOTIDE SEQUENCE [LARGE SCALE GENOMIC DNA]</scope>
    <source>
        <strain evidence="1">PowCR01</strain>
    </source>
</reference>
<dbReference type="VEuPathDB" id="PlasmoDB:POWCR01_120016500"/>